<comment type="caution">
    <text evidence="1">The sequence shown here is derived from an EMBL/GenBank/DDBJ whole genome shotgun (WGS) entry which is preliminary data.</text>
</comment>
<dbReference type="RefSeq" id="WP_279852224.1">
    <property type="nucleotide sequence ID" value="NZ_JAOCIA010000028.1"/>
</dbReference>
<dbReference type="EMBL" id="JAOCJW010000027">
    <property type="protein sequence ID" value="MDH2006526.1"/>
    <property type="molecule type" value="Genomic_DNA"/>
</dbReference>
<evidence type="ECO:0000313" key="2">
    <source>
        <dbReference type="Proteomes" id="UP001161294"/>
    </source>
</evidence>
<accession>A0AA42W5Y1</accession>
<sequence length="69" mass="7503">MHGVKSQVVSVRVEPHIKAALQLAADREMRSLANMMEVMVVTYCRAQGYPLEGVSVDTLSNTNLRGTAA</sequence>
<evidence type="ECO:0008006" key="3">
    <source>
        <dbReference type="Google" id="ProtNLM"/>
    </source>
</evidence>
<gene>
    <name evidence="1" type="ORF">N5J23_13390</name>
</gene>
<evidence type="ECO:0000313" key="1">
    <source>
        <dbReference type="EMBL" id="MDH2006526.1"/>
    </source>
</evidence>
<dbReference type="AlphaFoldDB" id="A0AA42W5Y1"/>
<dbReference type="Proteomes" id="UP001161294">
    <property type="component" value="Unassembled WGS sequence"/>
</dbReference>
<name>A0AA42W5Y1_9BURK</name>
<protein>
    <recommendedName>
        <fullName evidence="3">Ribbon-helix-helix protein CopG domain-containing protein</fullName>
    </recommendedName>
</protein>
<reference evidence="1" key="1">
    <citation type="submission" date="2022-09" db="EMBL/GenBank/DDBJ databases">
        <title>Intensive care unit water sources are persistently colonized with multi-drug resistant bacteria and are the site of extensive horizontal gene transfer of antibiotic resistance genes.</title>
        <authorList>
            <person name="Diorio-Toth L."/>
        </authorList>
    </citation>
    <scope>NUCLEOTIDE SEQUENCE</scope>
    <source>
        <strain evidence="1">GD03686</strain>
    </source>
</reference>
<proteinExistence type="predicted"/>
<organism evidence="1 2">
    <name type="scientific">Comamonas aquatica</name>
    <dbReference type="NCBI Taxonomy" id="225991"/>
    <lineage>
        <taxon>Bacteria</taxon>
        <taxon>Pseudomonadati</taxon>
        <taxon>Pseudomonadota</taxon>
        <taxon>Betaproteobacteria</taxon>
        <taxon>Burkholderiales</taxon>
        <taxon>Comamonadaceae</taxon>
        <taxon>Comamonas</taxon>
    </lineage>
</organism>